<name>A0A9Q1EYW0_SYNKA</name>
<evidence type="ECO:0000256" key="9">
    <source>
        <dbReference type="ARBA" id="ARBA00023163"/>
    </source>
</evidence>
<feature type="domain" description="C2H2-type" evidence="13">
    <location>
        <begin position="431"/>
        <end position="458"/>
    </location>
</feature>
<evidence type="ECO:0000313" key="14">
    <source>
        <dbReference type="EMBL" id="KAJ8347772.1"/>
    </source>
</evidence>
<proteinExistence type="inferred from homology"/>
<organism evidence="14 15">
    <name type="scientific">Synaphobranchus kaupii</name>
    <name type="common">Kaup's arrowtooth eel</name>
    <dbReference type="NCBI Taxonomy" id="118154"/>
    <lineage>
        <taxon>Eukaryota</taxon>
        <taxon>Metazoa</taxon>
        <taxon>Chordata</taxon>
        <taxon>Craniata</taxon>
        <taxon>Vertebrata</taxon>
        <taxon>Euteleostomi</taxon>
        <taxon>Actinopterygii</taxon>
        <taxon>Neopterygii</taxon>
        <taxon>Teleostei</taxon>
        <taxon>Anguilliformes</taxon>
        <taxon>Synaphobranchidae</taxon>
        <taxon>Synaphobranchus</taxon>
    </lineage>
</organism>
<accession>A0A9Q1EYW0</accession>
<feature type="region of interest" description="Disordered" evidence="12">
    <location>
        <begin position="357"/>
        <end position="402"/>
    </location>
</feature>
<feature type="compositionally biased region" description="Polar residues" evidence="12">
    <location>
        <begin position="175"/>
        <end position="186"/>
    </location>
</feature>
<dbReference type="InterPro" id="IPR040647">
    <property type="entry name" value="SPIN-DOC_Znf-C2H2"/>
</dbReference>
<comment type="subcellular location">
    <subcellularLocation>
        <location evidence="1">Nucleus</location>
    </subcellularLocation>
</comment>
<keyword evidence="6" id="KW-0862">Zinc</keyword>
<dbReference type="InterPro" id="IPR036236">
    <property type="entry name" value="Znf_C2H2_sf"/>
</dbReference>
<feature type="region of interest" description="Disordered" evidence="12">
    <location>
        <begin position="145"/>
        <end position="235"/>
    </location>
</feature>
<feature type="domain" description="C2H2-type" evidence="13">
    <location>
        <begin position="627"/>
        <end position="650"/>
    </location>
</feature>
<feature type="compositionally biased region" description="Polar residues" evidence="12">
    <location>
        <begin position="210"/>
        <end position="232"/>
    </location>
</feature>
<keyword evidence="5 11" id="KW-0863">Zinc-finger</keyword>
<reference evidence="14" key="1">
    <citation type="journal article" date="2023" name="Science">
        <title>Genome structures resolve the early diversification of teleost fishes.</title>
        <authorList>
            <person name="Parey E."/>
            <person name="Louis A."/>
            <person name="Montfort J."/>
            <person name="Bouchez O."/>
            <person name="Roques C."/>
            <person name="Iampietro C."/>
            <person name="Lluch J."/>
            <person name="Castinel A."/>
            <person name="Donnadieu C."/>
            <person name="Desvignes T."/>
            <person name="Floi Bucao C."/>
            <person name="Jouanno E."/>
            <person name="Wen M."/>
            <person name="Mejri S."/>
            <person name="Dirks R."/>
            <person name="Jansen H."/>
            <person name="Henkel C."/>
            <person name="Chen W.J."/>
            <person name="Zahm M."/>
            <person name="Cabau C."/>
            <person name="Klopp C."/>
            <person name="Thompson A.W."/>
            <person name="Robinson-Rechavi M."/>
            <person name="Braasch I."/>
            <person name="Lecointre G."/>
            <person name="Bobe J."/>
            <person name="Postlethwait J.H."/>
            <person name="Berthelot C."/>
            <person name="Roest Crollius H."/>
            <person name="Guiguen Y."/>
        </authorList>
    </citation>
    <scope>NUCLEOTIDE SEQUENCE</scope>
    <source>
        <strain evidence="14">WJC10195</strain>
    </source>
</reference>
<feature type="domain" description="C2H2-type" evidence="13">
    <location>
        <begin position="332"/>
        <end position="360"/>
    </location>
</feature>
<evidence type="ECO:0000256" key="3">
    <source>
        <dbReference type="ARBA" id="ARBA00022723"/>
    </source>
</evidence>
<dbReference type="PROSITE" id="PS00028">
    <property type="entry name" value="ZINC_FINGER_C2H2_1"/>
    <property type="match status" value="9"/>
</dbReference>
<feature type="domain" description="C2H2-type" evidence="13">
    <location>
        <begin position="487"/>
        <end position="514"/>
    </location>
</feature>
<feature type="compositionally biased region" description="Basic residues" evidence="12">
    <location>
        <begin position="151"/>
        <end position="163"/>
    </location>
</feature>
<dbReference type="PROSITE" id="PS50157">
    <property type="entry name" value="ZINC_FINGER_C2H2_2"/>
    <property type="match status" value="10"/>
</dbReference>
<feature type="domain" description="C2H2-type" evidence="13">
    <location>
        <begin position="543"/>
        <end position="570"/>
    </location>
</feature>
<feature type="compositionally biased region" description="Acidic residues" evidence="12">
    <location>
        <begin position="28"/>
        <end position="37"/>
    </location>
</feature>
<dbReference type="PANTHER" id="PTHR24381:SF390">
    <property type="entry name" value="ZINC FINGER PROTEIN 37 HOMOLOG"/>
    <property type="match status" value="1"/>
</dbReference>
<protein>
    <recommendedName>
        <fullName evidence="13">C2H2-type domain-containing protein</fullName>
    </recommendedName>
</protein>
<evidence type="ECO:0000256" key="1">
    <source>
        <dbReference type="ARBA" id="ARBA00004123"/>
    </source>
</evidence>
<feature type="domain" description="C2H2-type" evidence="13">
    <location>
        <begin position="403"/>
        <end position="430"/>
    </location>
</feature>
<dbReference type="Gene3D" id="3.30.160.60">
    <property type="entry name" value="Classic Zinc Finger"/>
    <property type="match status" value="10"/>
</dbReference>
<feature type="compositionally biased region" description="Polar residues" evidence="12">
    <location>
        <begin position="362"/>
        <end position="371"/>
    </location>
</feature>
<comment type="similarity">
    <text evidence="2">Belongs to the krueppel C2H2-type zinc-finger protein family.</text>
</comment>
<comment type="caution">
    <text evidence="14">The sequence shown here is derived from an EMBL/GenBank/DDBJ whole genome shotgun (WGS) entry which is preliminary data.</text>
</comment>
<feature type="domain" description="C2H2-type" evidence="13">
    <location>
        <begin position="599"/>
        <end position="626"/>
    </location>
</feature>
<keyword evidence="10" id="KW-0539">Nucleus</keyword>
<keyword evidence="4" id="KW-0677">Repeat</keyword>
<evidence type="ECO:0000313" key="15">
    <source>
        <dbReference type="Proteomes" id="UP001152622"/>
    </source>
</evidence>
<evidence type="ECO:0000256" key="6">
    <source>
        <dbReference type="ARBA" id="ARBA00022833"/>
    </source>
</evidence>
<feature type="domain" description="C2H2-type" evidence="13">
    <location>
        <begin position="515"/>
        <end position="542"/>
    </location>
</feature>
<dbReference type="FunFam" id="3.30.160.60:FF:000281">
    <property type="entry name" value="Zinc finger protein 558 isoform X1"/>
    <property type="match status" value="1"/>
</dbReference>
<sequence>MKEESEERTTGYGMSREEKDVLSKIKEEEEEEWEWQTEDGVRNKEVKGLWREQEQERDAKSETEETDQKLQTDRGLDNSVKVDCVKQEGEGLSLQVISCLQKQPTELVHQRKITDFSVSPPHSITSVGIQTIEATWKREGLFPAKKERSLKQKRKVKTRKRKKLLSDSSEKDTSPEPSNGSQNAGEKSNCMDGGEEDRAEPLGPPRVSEASRNPATLSSCSNRRPHSTSLTDRGQKRRRIYQQYWHRDYLMDFDPQQNRMTCMVCSSSLVTLQLSTIKRHVLQKHPGSLLLSPADKESICRSWDRTALGQEEFLDSEGRSIGQTGELPSQVFSCSHCQFVHVEEVNLQQHIKEVHPEEHNRSLWSGLNQDGTPLPPSGTDQHPTPPKTTPSQTQSHTGNPGTHKCSLCSDSFRYPSLLKNHLQIHTGEHPHLCLRCGKSFGLESLLAEHLQSHNGEQAYSCTLCGKSFATPSDLRRHQHIHTGERSYNCSQCGKSFSQPFTLKQHQSIHTGERPFQCSYCGKSFRQVIQLTRHERTHTGESPYRCFQCEKSFKSPSDLTRHKRIHTGERPYLCYQCGKSFSQSSNLIQHQQSHSGERPFRCSQCGKSYSRSSTLTLHLRTHTGERPFLCSQCGKCFTKSFNLKQHHKTHR</sequence>
<evidence type="ECO:0000256" key="12">
    <source>
        <dbReference type="SAM" id="MobiDB-lite"/>
    </source>
</evidence>
<dbReference type="FunFam" id="3.30.160.60:FF:000624">
    <property type="entry name" value="zinc finger protein 697"/>
    <property type="match status" value="1"/>
</dbReference>
<feature type="compositionally biased region" description="Basic and acidic residues" evidence="12">
    <location>
        <begin position="164"/>
        <end position="174"/>
    </location>
</feature>
<feature type="domain" description="C2H2-type" evidence="13">
    <location>
        <begin position="571"/>
        <end position="598"/>
    </location>
</feature>
<dbReference type="GO" id="GO:0005634">
    <property type="term" value="C:nucleus"/>
    <property type="evidence" value="ECO:0007669"/>
    <property type="project" value="UniProtKB-SubCell"/>
</dbReference>
<dbReference type="FunFam" id="3.30.160.60:FF:002343">
    <property type="entry name" value="Zinc finger protein 33A"/>
    <property type="match status" value="3"/>
</dbReference>
<dbReference type="OrthoDB" id="10050330at2759"/>
<feature type="region of interest" description="Disordered" evidence="12">
    <location>
        <begin position="1"/>
        <end position="80"/>
    </location>
</feature>
<dbReference type="Proteomes" id="UP001152622">
    <property type="component" value="Chromosome 10"/>
</dbReference>
<dbReference type="GO" id="GO:0000977">
    <property type="term" value="F:RNA polymerase II transcription regulatory region sequence-specific DNA binding"/>
    <property type="evidence" value="ECO:0007669"/>
    <property type="project" value="TreeGrafter"/>
</dbReference>
<dbReference type="SUPFAM" id="SSF57667">
    <property type="entry name" value="beta-beta-alpha zinc fingers"/>
    <property type="match status" value="5"/>
</dbReference>
<dbReference type="GO" id="GO:0000981">
    <property type="term" value="F:DNA-binding transcription factor activity, RNA polymerase II-specific"/>
    <property type="evidence" value="ECO:0007669"/>
    <property type="project" value="TreeGrafter"/>
</dbReference>
<keyword evidence="7" id="KW-0805">Transcription regulation</keyword>
<keyword evidence="3" id="KW-0479">Metal-binding</keyword>
<gene>
    <name evidence="14" type="ORF">SKAU_G00263610</name>
</gene>
<keyword evidence="15" id="KW-1185">Reference proteome</keyword>
<evidence type="ECO:0000256" key="2">
    <source>
        <dbReference type="ARBA" id="ARBA00006991"/>
    </source>
</evidence>
<dbReference type="AlphaFoldDB" id="A0A9Q1EYW0"/>
<dbReference type="PANTHER" id="PTHR24381">
    <property type="entry name" value="ZINC FINGER PROTEIN"/>
    <property type="match status" value="1"/>
</dbReference>
<dbReference type="FunFam" id="3.30.160.60:FF:000200">
    <property type="entry name" value="zinc finger protein 510 isoform X2"/>
    <property type="match status" value="1"/>
</dbReference>
<dbReference type="Pfam" id="PF18658">
    <property type="entry name" value="zf-C2H2_12"/>
    <property type="match status" value="1"/>
</dbReference>
<feature type="domain" description="C2H2-type" evidence="13">
    <location>
        <begin position="459"/>
        <end position="486"/>
    </location>
</feature>
<evidence type="ECO:0000256" key="5">
    <source>
        <dbReference type="ARBA" id="ARBA00022771"/>
    </source>
</evidence>
<dbReference type="Pfam" id="PF00096">
    <property type="entry name" value="zf-C2H2"/>
    <property type="match status" value="7"/>
</dbReference>
<evidence type="ECO:0000259" key="13">
    <source>
        <dbReference type="PROSITE" id="PS50157"/>
    </source>
</evidence>
<keyword evidence="8" id="KW-0238">DNA-binding</keyword>
<evidence type="ECO:0000256" key="7">
    <source>
        <dbReference type="ARBA" id="ARBA00023015"/>
    </source>
</evidence>
<evidence type="ECO:0000256" key="11">
    <source>
        <dbReference type="PROSITE-ProRule" id="PRU00042"/>
    </source>
</evidence>
<evidence type="ECO:0000256" key="4">
    <source>
        <dbReference type="ARBA" id="ARBA00022737"/>
    </source>
</evidence>
<evidence type="ECO:0000256" key="10">
    <source>
        <dbReference type="ARBA" id="ARBA00023242"/>
    </source>
</evidence>
<dbReference type="GO" id="GO:0008270">
    <property type="term" value="F:zinc ion binding"/>
    <property type="evidence" value="ECO:0007669"/>
    <property type="project" value="UniProtKB-KW"/>
</dbReference>
<feature type="compositionally biased region" description="Basic and acidic residues" evidence="12">
    <location>
        <begin position="1"/>
        <end position="27"/>
    </location>
</feature>
<dbReference type="EMBL" id="JAINUF010000010">
    <property type="protein sequence ID" value="KAJ8347772.1"/>
    <property type="molecule type" value="Genomic_DNA"/>
</dbReference>
<keyword evidence="9" id="KW-0804">Transcription</keyword>
<dbReference type="FunFam" id="3.30.160.60:FF:002737">
    <property type="entry name" value="AGAP008430-PA"/>
    <property type="match status" value="1"/>
</dbReference>
<dbReference type="InterPro" id="IPR013087">
    <property type="entry name" value="Znf_C2H2_type"/>
</dbReference>
<evidence type="ECO:0000256" key="8">
    <source>
        <dbReference type="ARBA" id="ARBA00023125"/>
    </source>
</evidence>
<dbReference type="SMART" id="SM00355">
    <property type="entry name" value="ZnF_C2H2"/>
    <property type="match status" value="11"/>
</dbReference>
<feature type="compositionally biased region" description="Basic and acidic residues" evidence="12">
    <location>
        <begin position="39"/>
        <end position="76"/>
    </location>
</feature>